<comment type="caution">
    <text evidence="1">The sequence shown here is derived from an EMBL/GenBank/DDBJ whole genome shotgun (WGS) entry which is preliminary data.</text>
</comment>
<name>A0A2B7Z4Y3_9EURO</name>
<gene>
    <name evidence="1" type="ORF">GX50_08842</name>
</gene>
<accession>A0A2B7Z4Y3</accession>
<evidence type="ECO:0000313" key="2">
    <source>
        <dbReference type="Proteomes" id="UP000226031"/>
    </source>
</evidence>
<reference evidence="1 2" key="1">
    <citation type="submission" date="2017-10" db="EMBL/GenBank/DDBJ databases">
        <title>Comparative genomics in systemic dimorphic fungi from Ajellomycetaceae.</title>
        <authorList>
            <person name="Munoz J.F."/>
            <person name="Mcewen J.G."/>
            <person name="Clay O.K."/>
            <person name="Cuomo C.A."/>
        </authorList>
    </citation>
    <scope>NUCLEOTIDE SEQUENCE [LARGE SCALE GENOMIC DNA]</scope>
    <source>
        <strain evidence="1 2">UAMH4076</strain>
    </source>
</reference>
<protein>
    <submittedName>
        <fullName evidence="1">Uncharacterized protein</fullName>
    </submittedName>
</protein>
<sequence length="112" mass="12545">VGTPRPKETLFSTGVIPQPREVHHVQIQNQLPRLQAVVTQNETSALIAATKSLLLDQRMVTEQELEARAPHPLLNPKALLWVPSLLVAITTGRSEKLSVNVTPWTYSFWCLK</sequence>
<proteinExistence type="predicted"/>
<evidence type="ECO:0000313" key="1">
    <source>
        <dbReference type="EMBL" id="PGH28421.1"/>
    </source>
</evidence>
<dbReference type="AlphaFoldDB" id="A0A2B7Z4Y3"/>
<keyword evidence="2" id="KW-1185">Reference proteome</keyword>
<dbReference type="Proteomes" id="UP000226031">
    <property type="component" value="Unassembled WGS sequence"/>
</dbReference>
<dbReference type="EMBL" id="PDND01000464">
    <property type="protein sequence ID" value="PGH28421.1"/>
    <property type="molecule type" value="Genomic_DNA"/>
</dbReference>
<feature type="non-terminal residue" evidence="1">
    <location>
        <position position="1"/>
    </location>
</feature>
<organism evidence="1 2">
    <name type="scientific">[Emmonsia] crescens</name>
    <dbReference type="NCBI Taxonomy" id="73230"/>
    <lineage>
        <taxon>Eukaryota</taxon>
        <taxon>Fungi</taxon>
        <taxon>Dikarya</taxon>
        <taxon>Ascomycota</taxon>
        <taxon>Pezizomycotina</taxon>
        <taxon>Eurotiomycetes</taxon>
        <taxon>Eurotiomycetidae</taxon>
        <taxon>Onygenales</taxon>
        <taxon>Ajellomycetaceae</taxon>
        <taxon>Emergomyces</taxon>
    </lineage>
</organism>